<dbReference type="EMBL" id="JARQWQ010000027">
    <property type="protein sequence ID" value="KAK2562857.1"/>
    <property type="molecule type" value="Genomic_DNA"/>
</dbReference>
<evidence type="ECO:0000259" key="2">
    <source>
        <dbReference type="PROSITE" id="PS00028"/>
    </source>
</evidence>
<gene>
    <name evidence="3" type="ORF">P5673_013817</name>
</gene>
<evidence type="ECO:0000256" key="1">
    <source>
        <dbReference type="SAM" id="Coils"/>
    </source>
</evidence>
<proteinExistence type="predicted"/>
<name>A0AAD9QKG2_ACRCE</name>
<accession>A0AAD9QKG2</accession>
<dbReference type="Proteomes" id="UP001249851">
    <property type="component" value="Unassembled WGS sequence"/>
</dbReference>
<evidence type="ECO:0000313" key="4">
    <source>
        <dbReference type="Proteomes" id="UP001249851"/>
    </source>
</evidence>
<dbReference type="InterPro" id="IPR013087">
    <property type="entry name" value="Znf_C2H2_type"/>
</dbReference>
<keyword evidence="1" id="KW-0175">Coiled coil</keyword>
<feature type="coiled-coil region" evidence="1">
    <location>
        <begin position="83"/>
        <end position="113"/>
    </location>
</feature>
<dbReference type="PROSITE" id="PS00028">
    <property type="entry name" value="ZINC_FINGER_C2H2_1"/>
    <property type="match status" value="1"/>
</dbReference>
<comment type="caution">
    <text evidence="3">The sequence shown here is derived from an EMBL/GenBank/DDBJ whole genome shotgun (WGS) entry which is preliminary data.</text>
</comment>
<keyword evidence="4" id="KW-1185">Reference proteome</keyword>
<reference evidence="3" key="2">
    <citation type="journal article" date="2023" name="Science">
        <title>Genomic signatures of disease resistance in endangered staghorn corals.</title>
        <authorList>
            <person name="Vollmer S.V."/>
            <person name="Selwyn J.D."/>
            <person name="Despard B.A."/>
            <person name="Roesel C.L."/>
        </authorList>
    </citation>
    <scope>NUCLEOTIDE SEQUENCE</scope>
    <source>
        <strain evidence="3">K2</strain>
    </source>
</reference>
<reference evidence="3" key="1">
    <citation type="journal article" date="2023" name="G3 (Bethesda)">
        <title>Whole genome assembly and annotation of the endangered Caribbean coral Acropora cervicornis.</title>
        <authorList>
            <person name="Selwyn J.D."/>
            <person name="Vollmer S.V."/>
        </authorList>
    </citation>
    <scope>NUCLEOTIDE SEQUENCE</scope>
    <source>
        <strain evidence="3">K2</strain>
    </source>
</reference>
<feature type="domain" description="C2H2-type" evidence="2">
    <location>
        <begin position="308"/>
        <end position="332"/>
    </location>
</feature>
<organism evidence="3 4">
    <name type="scientific">Acropora cervicornis</name>
    <name type="common">Staghorn coral</name>
    <dbReference type="NCBI Taxonomy" id="6130"/>
    <lineage>
        <taxon>Eukaryota</taxon>
        <taxon>Metazoa</taxon>
        <taxon>Cnidaria</taxon>
        <taxon>Anthozoa</taxon>
        <taxon>Hexacorallia</taxon>
        <taxon>Scleractinia</taxon>
        <taxon>Astrocoeniina</taxon>
        <taxon>Acroporidae</taxon>
        <taxon>Acropora</taxon>
    </lineage>
</organism>
<protein>
    <recommendedName>
        <fullName evidence="2">C2H2-type domain-containing protein</fullName>
    </recommendedName>
</protein>
<dbReference type="AlphaFoldDB" id="A0AAD9QKG2"/>
<sequence>MMQDVAFGTKVLKLDTGGSIIPAVIRIMIPSRIIEQYSAYCKEQNFEPAGQRSLYRIIEVCGASMQKSLQGLQNTTAEGTEAIDNVTDVLKTLETVLKEIESEINLVEMLEEHSLWLNHDFKLCLVSIQDWKAHLLCTVKQEEGKQIALEHVDSASCLFVMDWAMKYLRQRYQERMSDFFGKRGRSWHVSAVITKHTEKFQNSFAVASIIEHFLNTIKKESPEIENVFLRSDNAGCYHSGTLLHSLRFIEENGICAWHAFNVGPDRFLSYSKLEVVPQEKTGLKWGPPSNNLGSVSHASSPRGEIFFCSESTCVPTFKTREEAEVHMDAGKHVCASDLDCEPVYNAARKKWAN</sequence>
<evidence type="ECO:0000313" key="3">
    <source>
        <dbReference type="EMBL" id="KAK2562857.1"/>
    </source>
</evidence>